<feature type="compositionally biased region" description="Basic residues" evidence="1">
    <location>
        <begin position="83"/>
        <end position="94"/>
    </location>
</feature>
<reference evidence="3 4" key="1">
    <citation type="submission" date="2018-06" db="EMBL/GenBank/DDBJ databases">
        <title>The Genome of Cuscuta australis (Dodder) Provides Insight into the Evolution of Plant Parasitism.</title>
        <authorList>
            <person name="Liu H."/>
        </authorList>
    </citation>
    <scope>NUCLEOTIDE SEQUENCE [LARGE SCALE GENOMIC DNA]</scope>
    <source>
        <strain evidence="4">cv. Yunnan</strain>
        <tissue evidence="3">Vines</tissue>
    </source>
</reference>
<keyword evidence="2" id="KW-0812">Transmembrane</keyword>
<evidence type="ECO:0000256" key="2">
    <source>
        <dbReference type="SAM" id="Phobius"/>
    </source>
</evidence>
<feature type="compositionally biased region" description="Low complexity" evidence="1">
    <location>
        <begin position="126"/>
        <end position="137"/>
    </location>
</feature>
<feature type="compositionally biased region" description="Basic and acidic residues" evidence="1">
    <location>
        <begin position="95"/>
        <end position="112"/>
    </location>
</feature>
<keyword evidence="2" id="KW-0472">Membrane</keyword>
<feature type="transmembrane region" description="Helical" evidence="2">
    <location>
        <begin position="51"/>
        <end position="76"/>
    </location>
</feature>
<organism evidence="3 4">
    <name type="scientific">Cuscuta australis</name>
    <dbReference type="NCBI Taxonomy" id="267555"/>
    <lineage>
        <taxon>Eukaryota</taxon>
        <taxon>Viridiplantae</taxon>
        <taxon>Streptophyta</taxon>
        <taxon>Embryophyta</taxon>
        <taxon>Tracheophyta</taxon>
        <taxon>Spermatophyta</taxon>
        <taxon>Magnoliopsida</taxon>
        <taxon>eudicotyledons</taxon>
        <taxon>Gunneridae</taxon>
        <taxon>Pentapetalae</taxon>
        <taxon>asterids</taxon>
        <taxon>lamiids</taxon>
        <taxon>Solanales</taxon>
        <taxon>Convolvulaceae</taxon>
        <taxon>Cuscuteae</taxon>
        <taxon>Cuscuta</taxon>
        <taxon>Cuscuta subgen. Grammica</taxon>
        <taxon>Cuscuta sect. Cleistogrammica</taxon>
    </lineage>
</organism>
<dbReference type="Proteomes" id="UP000249390">
    <property type="component" value="Unassembled WGS sequence"/>
</dbReference>
<dbReference type="AlphaFoldDB" id="A0A328E9P2"/>
<comment type="caution">
    <text evidence="3">The sequence shown here is derived from an EMBL/GenBank/DDBJ whole genome shotgun (WGS) entry which is preliminary data.</text>
</comment>
<name>A0A328E9P2_9ASTE</name>
<evidence type="ECO:0000313" key="4">
    <source>
        <dbReference type="Proteomes" id="UP000249390"/>
    </source>
</evidence>
<evidence type="ECO:0000313" key="3">
    <source>
        <dbReference type="EMBL" id="RAL53273.1"/>
    </source>
</evidence>
<sequence>MSQSQPQLYPEVRGGDGGGIFVIPTPNFPFIPPPPPPPDHFTWSYYSNRPMAISFCIVGAILFSGILASLASRLFGRADDKKGGKKKGSKKNKGKGKDKFPGEWSGKSKGDIEMGFGGKKKHGKESSSSNSKKSSSSKNHKKLPSGGDVEISFV</sequence>
<protein>
    <submittedName>
        <fullName evidence="3">Uncharacterized protein</fullName>
    </submittedName>
</protein>
<dbReference type="EMBL" id="NQVE01000027">
    <property type="protein sequence ID" value="RAL53273.1"/>
    <property type="molecule type" value="Genomic_DNA"/>
</dbReference>
<proteinExistence type="predicted"/>
<keyword evidence="2" id="KW-1133">Transmembrane helix</keyword>
<feature type="region of interest" description="Disordered" evidence="1">
    <location>
        <begin position="77"/>
        <end position="154"/>
    </location>
</feature>
<keyword evidence="4" id="KW-1185">Reference proteome</keyword>
<evidence type="ECO:0000256" key="1">
    <source>
        <dbReference type="SAM" id="MobiDB-lite"/>
    </source>
</evidence>
<gene>
    <name evidence="3" type="ORF">DM860_006945</name>
</gene>
<accession>A0A328E9P2</accession>